<keyword evidence="3" id="KW-1185">Reference proteome</keyword>
<evidence type="ECO:0000313" key="3">
    <source>
        <dbReference type="Proteomes" id="UP001396334"/>
    </source>
</evidence>
<sequence>MGDSRVGSPKSRRNSRDFDLSEFPPLGESMGAIAGASGAAVATAGTGAVKAGLGSASAIGKPLYTDKATVLKQQLEFAKVCVEVEASSTLPSSILVDLGEGNSVDVDVELGGTPMGDLQVDLGIDRGRREEVVGSVNKSGVDLVFPVDSGACVDVQATGIVREDVISGNSFDLLVDAADG</sequence>
<gene>
    <name evidence="2" type="ORF">V6N11_028038</name>
</gene>
<evidence type="ECO:0000256" key="1">
    <source>
        <dbReference type="SAM" id="MobiDB-lite"/>
    </source>
</evidence>
<accession>A0ABR2NZJ3</accession>
<dbReference type="EMBL" id="JBBPBN010000089">
    <property type="protein sequence ID" value="KAK8981628.1"/>
    <property type="molecule type" value="Genomic_DNA"/>
</dbReference>
<comment type="caution">
    <text evidence="2">The sequence shown here is derived from an EMBL/GenBank/DDBJ whole genome shotgun (WGS) entry which is preliminary data.</text>
</comment>
<protein>
    <submittedName>
        <fullName evidence="2">Uncharacterized protein</fullName>
    </submittedName>
</protein>
<organism evidence="2 3">
    <name type="scientific">Hibiscus sabdariffa</name>
    <name type="common">roselle</name>
    <dbReference type="NCBI Taxonomy" id="183260"/>
    <lineage>
        <taxon>Eukaryota</taxon>
        <taxon>Viridiplantae</taxon>
        <taxon>Streptophyta</taxon>
        <taxon>Embryophyta</taxon>
        <taxon>Tracheophyta</taxon>
        <taxon>Spermatophyta</taxon>
        <taxon>Magnoliopsida</taxon>
        <taxon>eudicotyledons</taxon>
        <taxon>Gunneridae</taxon>
        <taxon>Pentapetalae</taxon>
        <taxon>rosids</taxon>
        <taxon>malvids</taxon>
        <taxon>Malvales</taxon>
        <taxon>Malvaceae</taxon>
        <taxon>Malvoideae</taxon>
        <taxon>Hibiscus</taxon>
    </lineage>
</organism>
<feature type="region of interest" description="Disordered" evidence="1">
    <location>
        <begin position="1"/>
        <end position="23"/>
    </location>
</feature>
<evidence type="ECO:0000313" key="2">
    <source>
        <dbReference type="EMBL" id="KAK8981628.1"/>
    </source>
</evidence>
<name>A0ABR2NZJ3_9ROSI</name>
<proteinExistence type="predicted"/>
<reference evidence="2 3" key="1">
    <citation type="journal article" date="2024" name="G3 (Bethesda)">
        <title>Genome assembly of Hibiscus sabdariffa L. provides insights into metabolisms of medicinal natural products.</title>
        <authorList>
            <person name="Kim T."/>
        </authorList>
    </citation>
    <scope>NUCLEOTIDE SEQUENCE [LARGE SCALE GENOMIC DNA]</scope>
    <source>
        <strain evidence="2">TK-2024</strain>
        <tissue evidence="2">Old leaves</tissue>
    </source>
</reference>
<dbReference type="Proteomes" id="UP001396334">
    <property type="component" value="Unassembled WGS sequence"/>
</dbReference>